<name>A0AB39U6M1_9BIFI</name>
<keyword evidence="1" id="KW-0472">Membrane</keyword>
<keyword evidence="1" id="KW-0812">Transmembrane</keyword>
<proteinExistence type="predicted"/>
<protein>
    <recommendedName>
        <fullName evidence="3">MFS transporter</fullName>
    </recommendedName>
</protein>
<reference evidence="2" key="1">
    <citation type="submission" date="2023-07" db="EMBL/GenBank/DDBJ databases">
        <title>Bifidobacterium aquikefiriaerophilum sp. nov. and Bifidobacterium eccum sp. nov., isolated from water kefir.</title>
        <authorList>
            <person name="Breselge S."/>
            <person name="Bellassi P."/>
            <person name="Barcenilla C."/>
            <person name="Alvarez-Ordonez A."/>
            <person name="Morelli L."/>
            <person name="Cotter P.D."/>
        </authorList>
    </citation>
    <scope>NUCLEOTIDE SEQUENCE</scope>
    <source>
        <strain evidence="2">WK041_4_12</strain>
    </source>
</reference>
<evidence type="ECO:0008006" key="3">
    <source>
        <dbReference type="Google" id="ProtNLM"/>
    </source>
</evidence>
<accession>A0AB39U6M1</accession>
<dbReference type="KEGG" id="baqk:QN215_09410"/>
<feature type="transmembrane region" description="Helical" evidence="1">
    <location>
        <begin position="7"/>
        <end position="29"/>
    </location>
</feature>
<dbReference type="AlphaFoldDB" id="A0AB39U6M1"/>
<evidence type="ECO:0000256" key="1">
    <source>
        <dbReference type="SAM" id="Phobius"/>
    </source>
</evidence>
<organism evidence="2">
    <name type="scientific">Bifidobacterium aquikefiricola</name>
    <dbReference type="NCBI Taxonomy" id="3059038"/>
    <lineage>
        <taxon>Bacteria</taxon>
        <taxon>Bacillati</taxon>
        <taxon>Actinomycetota</taxon>
        <taxon>Actinomycetes</taxon>
        <taxon>Bifidobacteriales</taxon>
        <taxon>Bifidobacteriaceae</taxon>
        <taxon>Bifidobacterium</taxon>
    </lineage>
</organism>
<sequence>MKRLNPLTFVVQFLIGTDTFLVAPLLPLLTERFGNPGNRAG</sequence>
<keyword evidence="1" id="KW-1133">Transmembrane helix</keyword>
<dbReference type="RefSeq" id="WP_369344038.1">
    <property type="nucleotide sequence ID" value="NZ_CP129674.1"/>
</dbReference>
<gene>
    <name evidence="2" type="ORF">QN215_09410</name>
</gene>
<evidence type="ECO:0000313" key="2">
    <source>
        <dbReference type="EMBL" id="XDS44458.1"/>
    </source>
</evidence>
<dbReference type="EMBL" id="CP129674">
    <property type="protein sequence ID" value="XDS44458.1"/>
    <property type="molecule type" value="Genomic_DNA"/>
</dbReference>